<evidence type="ECO:0000313" key="3">
    <source>
        <dbReference type="Proteomes" id="UP001155546"/>
    </source>
</evidence>
<keyword evidence="3" id="KW-1185">Reference proteome</keyword>
<dbReference type="PROSITE" id="PS51787">
    <property type="entry name" value="LON_N"/>
    <property type="match status" value="1"/>
</dbReference>
<reference evidence="2" key="1">
    <citation type="journal article" date="2023" name="Int. J. Syst. Evol. Microbiol.">
        <title>&lt;i&gt;Shewanella septentrionalis&lt;/i&gt; sp. nov. and &lt;i&gt;Shewanella holmiensis&lt;/i&gt; sp. nov., isolated from Baltic Sea water and sediments.</title>
        <authorList>
            <person name="Martin-Rodriguez A.J."/>
            <person name="Thorell K."/>
            <person name="Joffre E."/>
            <person name="Jensie-Markopoulos S."/>
            <person name="Moore E.R.B."/>
            <person name="Sjoling A."/>
        </authorList>
    </citation>
    <scope>NUCLEOTIDE SEQUENCE</scope>
    <source>
        <strain evidence="2">SP1S2-7</strain>
    </source>
</reference>
<dbReference type="EMBL" id="JAMTCD010000001">
    <property type="protein sequence ID" value="MCT7940252.1"/>
    <property type="molecule type" value="Genomic_DNA"/>
</dbReference>
<dbReference type="Pfam" id="PF02190">
    <property type="entry name" value="LON_substr_bdg"/>
    <property type="match status" value="1"/>
</dbReference>
<gene>
    <name evidence="2" type="ORF">NE535_00355</name>
</gene>
<dbReference type="AlphaFoldDB" id="A0A9X2WIW9"/>
<protein>
    <submittedName>
        <fullName evidence="2">LON peptidase substrate-binding domain-containing protein</fullName>
    </submittedName>
</protein>
<dbReference type="Proteomes" id="UP001155546">
    <property type="component" value="Unassembled WGS sequence"/>
</dbReference>
<organism evidence="2 3">
    <name type="scientific">Shewanella holmiensis</name>
    <dbReference type="NCBI Taxonomy" id="2952222"/>
    <lineage>
        <taxon>Bacteria</taxon>
        <taxon>Pseudomonadati</taxon>
        <taxon>Pseudomonadota</taxon>
        <taxon>Gammaproteobacteria</taxon>
        <taxon>Alteromonadales</taxon>
        <taxon>Shewanellaceae</taxon>
        <taxon>Shewanella</taxon>
    </lineage>
</organism>
<accession>A0A9X2WIW9</accession>
<dbReference type="SUPFAM" id="SSF88697">
    <property type="entry name" value="PUA domain-like"/>
    <property type="match status" value="1"/>
</dbReference>
<dbReference type="SMART" id="SM00464">
    <property type="entry name" value="LON"/>
    <property type="match status" value="1"/>
</dbReference>
<dbReference type="PANTHER" id="PTHR46732:SF8">
    <property type="entry name" value="ATP-DEPENDENT PROTEASE LA (LON) DOMAIN PROTEIN"/>
    <property type="match status" value="1"/>
</dbReference>
<comment type="caution">
    <text evidence="2">The sequence shown here is derived from an EMBL/GenBank/DDBJ whole genome shotgun (WGS) entry which is preliminary data.</text>
</comment>
<evidence type="ECO:0000313" key="2">
    <source>
        <dbReference type="EMBL" id="MCT7940252.1"/>
    </source>
</evidence>
<evidence type="ECO:0000259" key="1">
    <source>
        <dbReference type="PROSITE" id="PS51787"/>
    </source>
</evidence>
<dbReference type="Gene3D" id="2.30.130.40">
    <property type="entry name" value="LON domain-like"/>
    <property type="match status" value="1"/>
</dbReference>
<dbReference type="InterPro" id="IPR015947">
    <property type="entry name" value="PUA-like_sf"/>
</dbReference>
<dbReference type="RefSeq" id="WP_261296715.1">
    <property type="nucleotide sequence ID" value="NZ_JAMTCD010000001.1"/>
</dbReference>
<proteinExistence type="predicted"/>
<dbReference type="InterPro" id="IPR003111">
    <property type="entry name" value="Lon_prtase_N"/>
</dbReference>
<dbReference type="PANTHER" id="PTHR46732">
    <property type="entry name" value="ATP-DEPENDENT PROTEASE LA (LON) DOMAIN PROTEIN"/>
    <property type="match status" value="1"/>
</dbReference>
<name>A0A9X2WIW9_9GAMM</name>
<sequence>MVIPLFPLSMCLLPHGFSQLRIFEPRYKRLVTESLKSNSGFGLCMLNDDKKHMLPIGTLCKIIDFETLDDGLLGISIQGEKKFHLKDFTIEDDGLKRGTIEIIDDWPTSIINIAESKKVSPNQTTEKMLSDTLREILNQYPEHLAQYQNEHFDDISWVCQRWLEIIPLTAAEKYHCINNHDHKMAQDYLSNIIK</sequence>
<feature type="domain" description="Lon N-terminal" evidence="1">
    <location>
        <begin position="1"/>
        <end position="194"/>
    </location>
</feature>
<dbReference type="InterPro" id="IPR046336">
    <property type="entry name" value="Lon_prtase_N_sf"/>
</dbReference>